<dbReference type="EMBL" id="BGPR01023713">
    <property type="protein sequence ID" value="GBN91101.1"/>
    <property type="molecule type" value="Genomic_DNA"/>
</dbReference>
<evidence type="ECO:0000313" key="2">
    <source>
        <dbReference type="Proteomes" id="UP000499080"/>
    </source>
</evidence>
<name>A0A4Y2ST51_ARAVE</name>
<sequence>MSTPWRYGCVLHRLLQRSLLDMRLRSVAEPSCRPCLARWLWRIAFLAGVTITNVGEWFNRLLDLPCRIMPGRAFSVLFCGGAWVLDTAMTPAGPWAATCAVRGQTVMWAEHTRRPLNLMCGSAVVSSVGGFGYRQMWYATGHCTSCWTANIVMAGGI</sequence>
<dbReference type="AlphaFoldDB" id="A0A4Y2ST51"/>
<reference evidence="1 2" key="1">
    <citation type="journal article" date="2019" name="Sci. Rep.">
        <title>Orb-weaving spider Araneus ventricosus genome elucidates the spidroin gene catalogue.</title>
        <authorList>
            <person name="Kono N."/>
            <person name="Nakamura H."/>
            <person name="Ohtoshi R."/>
            <person name="Moran D.A.P."/>
            <person name="Shinohara A."/>
            <person name="Yoshida Y."/>
            <person name="Fujiwara M."/>
            <person name="Mori M."/>
            <person name="Tomita M."/>
            <person name="Arakawa K."/>
        </authorList>
    </citation>
    <scope>NUCLEOTIDE SEQUENCE [LARGE SCALE GENOMIC DNA]</scope>
</reference>
<protein>
    <submittedName>
        <fullName evidence="1">Uncharacterized protein</fullName>
    </submittedName>
</protein>
<accession>A0A4Y2ST51</accession>
<organism evidence="1 2">
    <name type="scientific">Araneus ventricosus</name>
    <name type="common">Orbweaver spider</name>
    <name type="synonym">Epeira ventricosa</name>
    <dbReference type="NCBI Taxonomy" id="182803"/>
    <lineage>
        <taxon>Eukaryota</taxon>
        <taxon>Metazoa</taxon>
        <taxon>Ecdysozoa</taxon>
        <taxon>Arthropoda</taxon>
        <taxon>Chelicerata</taxon>
        <taxon>Arachnida</taxon>
        <taxon>Araneae</taxon>
        <taxon>Araneomorphae</taxon>
        <taxon>Entelegynae</taxon>
        <taxon>Araneoidea</taxon>
        <taxon>Araneidae</taxon>
        <taxon>Araneus</taxon>
    </lineage>
</organism>
<proteinExistence type="predicted"/>
<dbReference type="Proteomes" id="UP000499080">
    <property type="component" value="Unassembled WGS sequence"/>
</dbReference>
<comment type="caution">
    <text evidence="1">The sequence shown here is derived from an EMBL/GenBank/DDBJ whole genome shotgun (WGS) entry which is preliminary data.</text>
</comment>
<gene>
    <name evidence="1" type="ORF">AVEN_239402_1</name>
</gene>
<evidence type="ECO:0000313" key="1">
    <source>
        <dbReference type="EMBL" id="GBN91101.1"/>
    </source>
</evidence>
<keyword evidence="2" id="KW-1185">Reference proteome</keyword>